<sequence>MRSAALLSFALSSLALFASANPEPCSDHPGVVHAPGEYTVPNVLKLVQPKNKAKPKSASKHHKAKSSTHKGKSSSSSTHATKTKAIVKVAATHKAASASRTKPSWAKSTKAVHKASTPKVKDSTTKTVVKGASDAIGSFANASYIPPKAADALQKALQSAIDKQLAPATTVTLTATATVLSTETQNVTRTSTIANTTVLVPEPTTLVRTVTQNVTSVATSTLVTTSDAVAASLDIQQALQEAFAAANLSQSSLDAETTEALEECLTTVLAAGGLPDGYSCLTSSGATGAGLQNTLNTILEQFVGILPNKILEAVFDSVTPLLSTLLPASESALVAQIQSSIQSVIASLSGNSVTALEQVSSCYTDAVKAGGNSSALACYTKEGGAYDTLQTASNSVLEQFIGVLPASLTTAVENIFTYNLANVTSGDEALAASVSAQISNAIDSVASSLSGNTVTLAEILQGCAAQLIKTGNATAAQECVTASSAPEVSTTTILSIAQQFDGYIPSSFFSDLVAFSGPLLANASTNAHNLTQAQLNSELESFFNNSTSYGPAYVTCISQVEKCVLGAVEKTGTIDAVCAGPVDGCELATKADSRRMVRRSMPRHFGFAGKIRDVTFRRRA</sequence>
<keyword evidence="4" id="KW-1185">Reference proteome</keyword>
<dbReference type="OrthoDB" id="2501045at2759"/>
<organism evidence="3 4">
    <name type="scientific">Rhodotorula diobovata</name>
    <dbReference type="NCBI Taxonomy" id="5288"/>
    <lineage>
        <taxon>Eukaryota</taxon>
        <taxon>Fungi</taxon>
        <taxon>Dikarya</taxon>
        <taxon>Basidiomycota</taxon>
        <taxon>Pucciniomycotina</taxon>
        <taxon>Microbotryomycetes</taxon>
        <taxon>Sporidiobolales</taxon>
        <taxon>Sporidiobolaceae</taxon>
        <taxon>Rhodotorula</taxon>
    </lineage>
</organism>
<feature type="region of interest" description="Disordered" evidence="1">
    <location>
        <begin position="50"/>
        <end position="119"/>
    </location>
</feature>
<gene>
    <name evidence="3" type="ORF">DMC30DRAFT_414328</name>
</gene>
<evidence type="ECO:0000313" key="4">
    <source>
        <dbReference type="Proteomes" id="UP000311382"/>
    </source>
</evidence>
<comment type="caution">
    <text evidence="3">The sequence shown here is derived from an EMBL/GenBank/DDBJ whole genome shotgun (WGS) entry which is preliminary data.</text>
</comment>
<name>A0A5C5G2H0_9BASI</name>
<dbReference type="Proteomes" id="UP000311382">
    <property type="component" value="Unassembled WGS sequence"/>
</dbReference>
<feature type="signal peptide" evidence="2">
    <location>
        <begin position="1"/>
        <end position="20"/>
    </location>
</feature>
<feature type="compositionally biased region" description="Low complexity" evidence="1">
    <location>
        <begin position="73"/>
        <end position="96"/>
    </location>
</feature>
<protein>
    <submittedName>
        <fullName evidence="3">Proteophosphoglycan ppg4</fullName>
    </submittedName>
</protein>
<dbReference type="AlphaFoldDB" id="A0A5C5G2H0"/>
<evidence type="ECO:0000256" key="1">
    <source>
        <dbReference type="SAM" id="MobiDB-lite"/>
    </source>
</evidence>
<feature type="chain" id="PRO_5022678183" evidence="2">
    <location>
        <begin position="21"/>
        <end position="620"/>
    </location>
</feature>
<accession>A0A5C5G2H0</accession>
<evidence type="ECO:0000313" key="3">
    <source>
        <dbReference type="EMBL" id="TNY23287.1"/>
    </source>
</evidence>
<feature type="compositionally biased region" description="Basic residues" evidence="1">
    <location>
        <begin position="51"/>
        <end position="72"/>
    </location>
</feature>
<reference evidence="3 4" key="1">
    <citation type="submission" date="2019-03" db="EMBL/GenBank/DDBJ databases">
        <title>Rhodosporidium diobovatum UCD-FST 08-225 genome sequencing, assembly, and annotation.</title>
        <authorList>
            <person name="Fakankun I.U."/>
            <person name="Fristensky B."/>
            <person name="Levin D.B."/>
        </authorList>
    </citation>
    <scope>NUCLEOTIDE SEQUENCE [LARGE SCALE GENOMIC DNA]</scope>
    <source>
        <strain evidence="3 4">UCD-FST 08-225</strain>
    </source>
</reference>
<keyword evidence="2" id="KW-0732">Signal</keyword>
<evidence type="ECO:0000256" key="2">
    <source>
        <dbReference type="SAM" id="SignalP"/>
    </source>
</evidence>
<proteinExistence type="predicted"/>
<dbReference type="EMBL" id="SOZI01000013">
    <property type="protein sequence ID" value="TNY23287.1"/>
    <property type="molecule type" value="Genomic_DNA"/>
</dbReference>